<keyword evidence="1" id="KW-0805">Transcription regulation</keyword>
<evidence type="ECO:0000256" key="2">
    <source>
        <dbReference type="ARBA" id="ARBA00023125"/>
    </source>
</evidence>
<dbReference type="SUPFAM" id="SSF46689">
    <property type="entry name" value="Homeodomain-like"/>
    <property type="match status" value="1"/>
</dbReference>
<keyword evidence="3" id="KW-0804">Transcription</keyword>
<organism evidence="7 8">
    <name type="scientific">Treponema phagedenis</name>
    <dbReference type="NCBI Taxonomy" id="162"/>
    <lineage>
        <taxon>Bacteria</taxon>
        <taxon>Pseudomonadati</taxon>
        <taxon>Spirochaetota</taxon>
        <taxon>Spirochaetia</taxon>
        <taxon>Spirochaetales</taxon>
        <taxon>Treponemataceae</taxon>
        <taxon>Treponema</taxon>
    </lineage>
</organism>
<evidence type="ECO:0000256" key="5">
    <source>
        <dbReference type="SAM" id="Phobius"/>
    </source>
</evidence>
<feature type="domain" description="HTH tetR-type" evidence="6">
    <location>
        <begin position="18"/>
        <end position="78"/>
    </location>
</feature>
<evidence type="ECO:0000256" key="3">
    <source>
        <dbReference type="ARBA" id="ARBA00023163"/>
    </source>
</evidence>
<dbReference type="PRINTS" id="PR00455">
    <property type="entry name" value="HTHTETR"/>
</dbReference>
<sequence length="208" mass="24481">MNKPITKEKKARTRLNPEDRRKEILHAAMKVFIEKGYKNCSVADLVFASGLSAGGFYHYYKDKSEILYDLMKEGNKQRFDLMLTYMKKHPEVSGLELMAELTLDKLLDKNDLKKIYVIFLQELKTDKRLRDLYRKMISESKKDFAAFCKEHNLQVLSHLDGDIFIALINCIYLGIELLDLRALFVREREHIKKTLLKFMGDLEDKHNE</sequence>
<dbReference type="Proteomes" id="UP000323594">
    <property type="component" value="Chromosome"/>
</dbReference>
<reference evidence="7 8" key="1">
    <citation type="submission" date="2019-08" db="EMBL/GenBank/DDBJ databases">
        <authorList>
            <person name="Kuhnert P."/>
        </authorList>
    </citation>
    <scope>NUCLEOTIDE SEQUENCE [LARGE SCALE GENOMIC DNA]</scope>
    <source>
        <strain evidence="7 8">B36.5</strain>
    </source>
</reference>
<accession>A0AAE6ISW8</accession>
<protein>
    <submittedName>
        <fullName evidence="7">TetR/AcrR family transcriptional regulator</fullName>
    </submittedName>
</protein>
<dbReference type="EMBL" id="CP042817">
    <property type="protein sequence ID" value="QEJ96612.1"/>
    <property type="molecule type" value="Genomic_DNA"/>
</dbReference>
<dbReference type="AlphaFoldDB" id="A0AAE6ISW8"/>
<dbReference type="GO" id="GO:0003677">
    <property type="term" value="F:DNA binding"/>
    <property type="evidence" value="ECO:0007669"/>
    <property type="project" value="UniProtKB-UniRule"/>
</dbReference>
<dbReference type="PANTHER" id="PTHR47506">
    <property type="entry name" value="TRANSCRIPTIONAL REGULATORY PROTEIN"/>
    <property type="match status" value="1"/>
</dbReference>
<keyword evidence="2 4" id="KW-0238">DNA-binding</keyword>
<evidence type="ECO:0000256" key="4">
    <source>
        <dbReference type="PROSITE-ProRule" id="PRU00335"/>
    </source>
</evidence>
<dbReference type="InterPro" id="IPR001647">
    <property type="entry name" value="HTH_TetR"/>
</dbReference>
<dbReference type="Gene3D" id="1.10.357.10">
    <property type="entry name" value="Tetracycline Repressor, domain 2"/>
    <property type="match status" value="1"/>
</dbReference>
<dbReference type="RefSeq" id="WP_002701322.1">
    <property type="nucleotide sequence ID" value="NZ_CP042813.1"/>
</dbReference>
<keyword evidence="5" id="KW-1133">Transmembrane helix</keyword>
<proteinExistence type="predicted"/>
<evidence type="ECO:0000259" key="6">
    <source>
        <dbReference type="PROSITE" id="PS50977"/>
    </source>
</evidence>
<gene>
    <name evidence="7" type="ORF">FUT82_00355</name>
</gene>
<feature type="DNA-binding region" description="H-T-H motif" evidence="4">
    <location>
        <begin position="41"/>
        <end position="60"/>
    </location>
</feature>
<keyword evidence="5" id="KW-0472">Membrane</keyword>
<dbReference type="Pfam" id="PF00440">
    <property type="entry name" value="TetR_N"/>
    <property type="match status" value="1"/>
</dbReference>
<dbReference type="PROSITE" id="PS50977">
    <property type="entry name" value="HTH_TETR_2"/>
    <property type="match status" value="1"/>
</dbReference>
<evidence type="ECO:0000313" key="7">
    <source>
        <dbReference type="EMBL" id="QEJ96612.1"/>
    </source>
</evidence>
<evidence type="ECO:0000313" key="8">
    <source>
        <dbReference type="Proteomes" id="UP000323594"/>
    </source>
</evidence>
<name>A0AAE6ISW8_TREPH</name>
<feature type="transmembrane region" description="Helical" evidence="5">
    <location>
        <begin position="163"/>
        <end position="184"/>
    </location>
</feature>
<keyword evidence="5" id="KW-0812">Transmembrane</keyword>
<dbReference type="InterPro" id="IPR009057">
    <property type="entry name" value="Homeodomain-like_sf"/>
</dbReference>
<evidence type="ECO:0000256" key="1">
    <source>
        <dbReference type="ARBA" id="ARBA00023015"/>
    </source>
</evidence>
<dbReference type="PANTHER" id="PTHR47506:SF7">
    <property type="entry name" value="TRANSCRIPTIONAL REGULATORY PROTEIN"/>
    <property type="match status" value="1"/>
</dbReference>